<proteinExistence type="inferred from homology"/>
<dbReference type="PANTHER" id="PTHR21152">
    <property type="entry name" value="AMINOTRANSFERASE CLASS V"/>
    <property type="match status" value="1"/>
</dbReference>
<dbReference type="InterPro" id="IPR015424">
    <property type="entry name" value="PyrdxlP-dep_Trfase"/>
</dbReference>
<dbReference type="PANTHER" id="PTHR21152:SF24">
    <property type="entry name" value="ALANINE--GLYOXYLATE AMINOTRANSFERASE 1"/>
    <property type="match status" value="1"/>
</dbReference>
<sequence>MNHIREKEPIFTLSAGPVAAYPRVLRALSSPIQYDYDAYFQAFYESVARKCSTALRTKEPALILHYEPAAAIEAAATSLIGPDDVVLNLASGVYGKGFGYWSARYNKELVEIEVPYNEAIDPQQVEDAFRRRPDIRIVSLVHHDTPSGTINPAREIGATVRKHGALLLVDAVSSFGGMDIHPGDCNADIFITGPGKCLGGAPGVTIVAVSDRAWEHMAANPKAPRASVLSYLDWRDAWSKEKPFPFTPSVAEVNGLDAVLDQYLEEGAENVWQRHALTAKACRAGMQAMGVKLWAKTEEIASPTTTAVRVPESLSDSAILSAAKDLYGVAFSAGRGDTLGKLIRIGHMGPVAEPFYAVIAVSAFGGALRCLGQKIDLTAGVEATMAVIDAAKKK</sequence>
<dbReference type="Pfam" id="PF00266">
    <property type="entry name" value="Aminotran_5"/>
    <property type="match status" value="1"/>
</dbReference>
<evidence type="ECO:0000256" key="4">
    <source>
        <dbReference type="ARBA" id="ARBA00022679"/>
    </source>
</evidence>
<feature type="domain" description="Aminotransferase class V" evidence="6">
    <location>
        <begin position="104"/>
        <end position="334"/>
    </location>
</feature>
<dbReference type="Gene3D" id="3.40.640.10">
    <property type="entry name" value="Type I PLP-dependent aspartate aminotransferase-like (Major domain)"/>
    <property type="match status" value="1"/>
</dbReference>
<evidence type="ECO:0000313" key="7">
    <source>
        <dbReference type="EMBL" id="MDY0884352.1"/>
    </source>
</evidence>
<comment type="cofactor">
    <cofactor evidence="1">
        <name>pyridoxal 5'-phosphate</name>
        <dbReference type="ChEBI" id="CHEBI:597326"/>
    </cofactor>
</comment>
<dbReference type="EMBL" id="JAXCLW010000004">
    <property type="protein sequence ID" value="MDY0884352.1"/>
    <property type="molecule type" value="Genomic_DNA"/>
</dbReference>
<reference evidence="7 8" key="1">
    <citation type="journal article" date="2016" name="Antonie Van Leeuwenhoek">
        <title>Dongia soli sp. nov., isolated from soil from Dokdo, Korea.</title>
        <authorList>
            <person name="Kim D.U."/>
            <person name="Lee H."/>
            <person name="Kim H."/>
            <person name="Kim S.G."/>
            <person name="Ka J.O."/>
        </authorList>
    </citation>
    <scope>NUCLEOTIDE SEQUENCE [LARGE SCALE GENOMIC DNA]</scope>
    <source>
        <strain evidence="7 8">D78</strain>
    </source>
</reference>
<keyword evidence="8" id="KW-1185">Reference proteome</keyword>
<dbReference type="InterPro" id="IPR015421">
    <property type="entry name" value="PyrdxlP-dep_Trfase_major"/>
</dbReference>
<evidence type="ECO:0000259" key="6">
    <source>
        <dbReference type="Pfam" id="PF00266"/>
    </source>
</evidence>
<dbReference type="NCBIfam" id="NF046070">
    <property type="entry name" value="PyrdoxPyrvTramin"/>
    <property type="match status" value="1"/>
</dbReference>
<keyword evidence="3 7" id="KW-0032">Aminotransferase</keyword>
<comment type="caution">
    <text evidence="7">The sequence shown here is derived from an EMBL/GenBank/DDBJ whole genome shotgun (WGS) entry which is preliminary data.</text>
</comment>
<dbReference type="Gene3D" id="3.90.1150.10">
    <property type="entry name" value="Aspartate Aminotransferase, domain 1"/>
    <property type="match status" value="1"/>
</dbReference>
<evidence type="ECO:0000256" key="1">
    <source>
        <dbReference type="ARBA" id="ARBA00001933"/>
    </source>
</evidence>
<dbReference type="SUPFAM" id="SSF53383">
    <property type="entry name" value="PLP-dependent transferases"/>
    <property type="match status" value="1"/>
</dbReference>
<evidence type="ECO:0000256" key="2">
    <source>
        <dbReference type="ARBA" id="ARBA00009236"/>
    </source>
</evidence>
<accession>A0ABU5EDW3</accession>
<protein>
    <submittedName>
        <fullName evidence="7">Alanine--glyoxylate aminotransferase family protein</fullName>
    </submittedName>
</protein>
<gene>
    <name evidence="7" type="ORF">SMD27_16025</name>
</gene>
<dbReference type="PIRSF" id="PIRSF000524">
    <property type="entry name" value="SPT"/>
    <property type="match status" value="1"/>
</dbReference>
<evidence type="ECO:0000313" key="8">
    <source>
        <dbReference type="Proteomes" id="UP001279642"/>
    </source>
</evidence>
<evidence type="ECO:0000256" key="3">
    <source>
        <dbReference type="ARBA" id="ARBA00022576"/>
    </source>
</evidence>
<dbReference type="InterPro" id="IPR024169">
    <property type="entry name" value="SP_NH2Trfase/AEP_transaminase"/>
</dbReference>
<dbReference type="RefSeq" id="WP_320509417.1">
    <property type="nucleotide sequence ID" value="NZ_JAXCLW010000004.1"/>
</dbReference>
<organism evidence="7 8">
    <name type="scientific">Dongia soli</name>
    <dbReference type="NCBI Taxonomy" id="600628"/>
    <lineage>
        <taxon>Bacteria</taxon>
        <taxon>Pseudomonadati</taxon>
        <taxon>Pseudomonadota</taxon>
        <taxon>Alphaproteobacteria</taxon>
        <taxon>Rhodospirillales</taxon>
        <taxon>Dongiaceae</taxon>
        <taxon>Dongia</taxon>
    </lineage>
</organism>
<name>A0ABU5EDW3_9PROT</name>
<dbReference type="Proteomes" id="UP001279642">
    <property type="component" value="Unassembled WGS sequence"/>
</dbReference>
<keyword evidence="4" id="KW-0808">Transferase</keyword>
<dbReference type="GO" id="GO:0008483">
    <property type="term" value="F:transaminase activity"/>
    <property type="evidence" value="ECO:0007669"/>
    <property type="project" value="UniProtKB-KW"/>
</dbReference>
<evidence type="ECO:0000256" key="5">
    <source>
        <dbReference type="ARBA" id="ARBA00022898"/>
    </source>
</evidence>
<keyword evidence="5" id="KW-0663">Pyridoxal phosphate</keyword>
<comment type="similarity">
    <text evidence="2">Belongs to the class-V pyridoxal-phosphate-dependent aminotransferase family.</text>
</comment>
<dbReference type="InterPro" id="IPR000192">
    <property type="entry name" value="Aminotrans_V_dom"/>
</dbReference>
<dbReference type="InterPro" id="IPR015422">
    <property type="entry name" value="PyrdxlP-dep_Trfase_small"/>
</dbReference>